<evidence type="ECO:0000313" key="2">
    <source>
        <dbReference type="Proteomes" id="UP000604117"/>
    </source>
</evidence>
<gene>
    <name evidence="1" type="ORF">Asi02nite_80590</name>
</gene>
<evidence type="ECO:0000313" key="1">
    <source>
        <dbReference type="EMBL" id="GIF78541.1"/>
    </source>
</evidence>
<dbReference type="EMBL" id="BONE01000158">
    <property type="protein sequence ID" value="GIF78541.1"/>
    <property type="molecule type" value="Genomic_DNA"/>
</dbReference>
<sequence>MFQDRALFAYDCPTYAAACYCTGLVGTGLRTVQVGCGFVGLGGSPVMDNVHSLKNQQGVSVSLYNWNGRGYELKGRVAATTRARATSTPT</sequence>
<reference evidence="1 2" key="1">
    <citation type="submission" date="2021-01" db="EMBL/GenBank/DDBJ databases">
        <title>Whole genome shotgun sequence of Asanoa siamensis NBRC 107932.</title>
        <authorList>
            <person name="Komaki H."/>
            <person name="Tamura T."/>
        </authorList>
    </citation>
    <scope>NUCLEOTIDE SEQUENCE [LARGE SCALE GENOMIC DNA]</scope>
    <source>
        <strain evidence="1 2">NBRC 107932</strain>
    </source>
</reference>
<comment type="caution">
    <text evidence="1">The sequence shown here is derived from an EMBL/GenBank/DDBJ whole genome shotgun (WGS) entry which is preliminary data.</text>
</comment>
<keyword evidence="2" id="KW-1185">Reference proteome</keyword>
<dbReference type="Proteomes" id="UP000604117">
    <property type="component" value="Unassembled WGS sequence"/>
</dbReference>
<proteinExistence type="predicted"/>
<name>A0ABQ4D4S8_9ACTN</name>
<accession>A0ABQ4D4S8</accession>
<protein>
    <submittedName>
        <fullName evidence="1">Uncharacterized protein</fullName>
    </submittedName>
</protein>
<organism evidence="1 2">
    <name type="scientific">Asanoa siamensis</name>
    <dbReference type="NCBI Taxonomy" id="926357"/>
    <lineage>
        <taxon>Bacteria</taxon>
        <taxon>Bacillati</taxon>
        <taxon>Actinomycetota</taxon>
        <taxon>Actinomycetes</taxon>
        <taxon>Micromonosporales</taxon>
        <taxon>Micromonosporaceae</taxon>
        <taxon>Asanoa</taxon>
    </lineage>
</organism>